<accession>A0A5E8BAI5</accession>
<evidence type="ECO:0000313" key="2">
    <source>
        <dbReference type="Proteomes" id="UP000398389"/>
    </source>
</evidence>
<dbReference type="EMBL" id="CABVLU010000001">
    <property type="protein sequence ID" value="VVT46302.1"/>
    <property type="molecule type" value="Genomic_DNA"/>
</dbReference>
<keyword evidence="2" id="KW-1185">Reference proteome</keyword>
<organism evidence="1 2">
    <name type="scientific">Magnusiomyces paraingens</name>
    <dbReference type="NCBI Taxonomy" id="2606893"/>
    <lineage>
        <taxon>Eukaryota</taxon>
        <taxon>Fungi</taxon>
        <taxon>Dikarya</taxon>
        <taxon>Ascomycota</taxon>
        <taxon>Saccharomycotina</taxon>
        <taxon>Dipodascomycetes</taxon>
        <taxon>Dipodascales</taxon>
        <taxon>Dipodascaceae</taxon>
        <taxon>Magnusiomyces</taxon>
    </lineage>
</organism>
<sequence length="330" mass="37604">MPNFELLPLELISIIIEHLLDPPEKTKHVNNEVQAYQSVLNLALTCSRLYTICDRYLSKSIAIHNDGYQKFYYRDHPTKFSLNSMVLEHIVFRPLKEIPVSSLENITNLAFYFAKGWKIQAVRRLGAENNFDTLPGVSWQSLTKNNMTPNLKSITLGIGGGLGRMNGFGEEEPGWMKEIRFLGRCLQTHPATKQEIKMHLVFLEPLPSVSFYVYLNTLPVTFESLELESVYGFSNVAQVVKPGEVGFIFEDVNLFNSTRNSFCGVFSEVKSLKVWRYDPLLQSENNRNGVFVIASLIPGLEELLLPKIIPGTTRCELGNYVVYRKPFKVK</sequence>
<protein>
    <recommendedName>
        <fullName evidence="3">F-box domain-containing protein</fullName>
    </recommendedName>
</protein>
<dbReference type="AlphaFoldDB" id="A0A5E8BAI5"/>
<gene>
    <name evidence="1" type="ORF">SAPINGB_P001146</name>
</gene>
<dbReference type="RefSeq" id="XP_031851760.1">
    <property type="nucleotide sequence ID" value="XM_031995869.1"/>
</dbReference>
<evidence type="ECO:0008006" key="3">
    <source>
        <dbReference type="Google" id="ProtNLM"/>
    </source>
</evidence>
<dbReference type="Proteomes" id="UP000398389">
    <property type="component" value="Unassembled WGS sequence"/>
</dbReference>
<name>A0A5E8BAI5_9ASCO</name>
<dbReference type="GeneID" id="43579969"/>
<proteinExistence type="predicted"/>
<reference evidence="1 2" key="1">
    <citation type="submission" date="2019-09" db="EMBL/GenBank/DDBJ databases">
        <authorList>
            <person name="Brejova B."/>
        </authorList>
    </citation>
    <scope>NUCLEOTIDE SEQUENCE [LARGE SCALE GENOMIC DNA]</scope>
</reference>
<evidence type="ECO:0000313" key="1">
    <source>
        <dbReference type="EMBL" id="VVT46302.1"/>
    </source>
</evidence>